<organism evidence="1">
    <name type="scientific">Streptomyces sp. R44</name>
    <dbReference type="NCBI Taxonomy" id="3238633"/>
    <lineage>
        <taxon>Bacteria</taxon>
        <taxon>Bacillati</taxon>
        <taxon>Actinomycetota</taxon>
        <taxon>Actinomycetes</taxon>
        <taxon>Kitasatosporales</taxon>
        <taxon>Streptomycetaceae</taxon>
        <taxon>Streptomyces</taxon>
    </lineage>
</organism>
<dbReference type="EMBL" id="CP163444">
    <property type="protein sequence ID" value="XDQ69285.1"/>
    <property type="molecule type" value="Genomic_DNA"/>
</dbReference>
<reference evidence="1" key="1">
    <citation type="submission" date="2024-07" db="EMBL/GenBank/DDBJ databases">
        <authorList>
            <person name="Yu S.T."/>
        </authorList>
    </citation>
    <scope>NUCLEOTIDE SEQUENCE</scope>
    <source>
        <strain evidence="1">R44</strain>
    </source>
</reference>
<dbReference type="RefSeq" id="WP_369142026.1">
    <property type="nucleotide sequence ID" value="NZ_CP163444.1"/>
</dbReference>
<dbReference type="AlphaFoldDB" id="A0AB39SLR8"/>
<evidence type="ECO:0000313" key="1">
    <source>
        <dbReference type="EMBL" id="XDQ69285.1"/>
    </source>
</evidence>
<name>A0AB39SLR8_9ACTN</name>
<gene>
    <name evidence="1" type="ORF">AB5J54_01550</name>
</gene>
<accession>A0AB39SLR8</accession>
<proteinExistence type="predicted"/>
<sequence>MEDELVSTQTPQRRIADPEEALALLERAVPGLTDLRRPARAVIDWAGFEDGLGTRLPSDFKYLAEWYPTFDIGGFLLVRLPEPGEEGRILQGTRDSLKLLATAWLEPGPGLLAHPAPGGLLPWGESCDSDKFMWSTTGPTPQDWFVTVASRGGAWWHYGGGAVQFLAEYCTGILEPWGLPPIDLDVPPS</sequence>
<protein>
    <submittedName>
        <fullName evidence="1">SMI1/KNR4 family protein</fullName>
    </submittedName>
</protein>